<name>A0A059BV79_EUCGR</name>
<accession>A0A059BV79</accession>
<proteinExistence type="predicted"/>
<sequence length="76" mass="8905">MKFILLYTLNIQLKRRTEDQKTFRQIEAKAGSKTVREHGITHHFRFQLCFNLVSCVPDRLTISPVIRAKHFPSVHG</sequence>
<protein>
    <submittedName>
        <fullName evidence="1">Uncharacterized protein</fullName>
    </submittedName>
</protein>
<dbReference type="AlphaFoldDB" id="A0A059BV79"/>
<gene>
    <name evidence="1" type="ORF">EUGRSUZ_F03447</name>
</gene>
<reference evidence="1" key="1">
    <citation type="submission" date="2013-07" db="EMBL/GenBank/DDBJ databases">
        <title>The genome of Eucalyptus grandis.</title>
        <authorList>
            <person name="Schmutz J."/>
            <person name="Hayes R."/>
            <person name="Myburg A."/>
            <person name="Tuskan G."/>
            <person name="Grattapaglia D."/>
            <person name="Rokhsar D.S."/>
        </authorList>
    </citation>
    <scope>NUCLEOTIDE SEQUENCE</scope>
    <source>
        <tissue evidence="1">Leaf extractions</tissue>
    </source>
</reference>
<dbReference type="InParanoid" id="A0A059BV79"/>
<dbReference type="Gramene" id="KCW70158">
    <property type="protein sequence ID" value="KCW70158"/>
    <property type="gene ID" value="EUGRSUZ_F03447"/>
</dbReference>
<evidence type="ECO:0000313" key="1">
    <source>
        <dbReference type="EMBL" id="KCW70158.1"/>
    </source>
</evidence>
<organism evidence="1">
    <name type="scientific">Eucalyptus grandis</name>
    <name type="common">Flooded gum</name>
    <dbReference type="NCBI Taxonomy" id="71139"/>
    <lineage>
        <taxon>Eukaryota</taxon>
        <taxon>Viridiplantae</taxon>
        <taxon>Streptophyta</taxon>
        <taxon>Embryophyta</taxon>
        <taxon>Tracheophyta</taxon>
        <taxon>Spermatophyta</taxon>
        <taxon>Magnoliopsida</taxon>
        <taxon>eudicotyledons</taxon>
        <taxon>Gunneridae</taxon>
        <taxon>Pentapetalae</taxon>
        <taxon>rosids</taxon>
        <taxon>malvids</taxon>
        <taxon>Myrtales</taxon>
        <taxon>Myrtaceae</taxon>
        <taxon>Myrtoideae</taxon>
        <taxon>Eucalypteae</taxon>
        <taxon>Eucalyptus</taxon>
    </lineage>
</organism>
<dbReference type="EMBL" id="KK198758">
    <property type="protein sequence ID" value="KCW70158.1"/>
    <property type="molecule type" value="Genomic_DNA"/>
</dbReference>